<organism evidence="1 2">
    <name type="scientific">Candidatus Electrothrix aarhusensis</name>
    <dbReference type="NCBI Taxonomy" id="1859131"/>
    <lineage>
        <taxon>Bacteria</taxon>
        <taxon>Pseudomonadati</taxon>
        <taxon>Thermodesulfobacteriota</taxon>
        <taxon>Desulfobulbia</taxon>
        <taxon>Desulfobulbales</taxon>
        <taxon>Desulfobulbaceae</taxon>
        <taxon>Candidatus Electrothrix</taxon>
    </lineage>
</organism>
<dbReference type="Proteomes" id="UP000287853">
    <property type="component" value="Unassembled WGS sequence"/>
</dbReference>
<dbReference type="EMBL" id="MTKO01000078">
    <property type="protein sequence ID" value="RWX45441.1"/>
    <property type="molecule type" value="Genomic_DNA"/>
</dbReference>
<evidence type="ECO:0000313" key="1">
    <source>
        <dbReference type="EMBL" id="RWX45441.1"/>
    </source>
</evidence>
<comment type="caution">
    <text evidence="1">The sequence shown here is derived from an EMBL/GenBank/DDBJ whole genome shotgun (WGS) entry which is preliminary data.</text>
</comment>
<name>A0A444IX30_9BACT</name>
<reference evidence="1 2" key="1">
    <citation type="submission" date="2017-01" db="EMBL/GenBank/DDBJ databases">
        <title>The cable genome- insights into the physiology and evolution of filamentous bacteria capable of sulfide oxidation via long distance electron transfer.</title>
        <authorList>
            <person name="Schreiber L."/>
            <person name="Bjerg J.T."/>
            <person name="Boggild A."/>
            <person name="Van De Vossenberg J."/>
            <person name="Meysman F."/>
            <person name="Nielsen L.P."/>
            <person name="Schramm A."/>
            <person name="Kjeldsen K.U."/>
        </authorList>
    </citation>
    <scope>NUCLEOTIDE SEQUENCE [LARGE SCALE GENOMIC DNA]</scope>
    <source>
        <strain evidence="1">MCF</strain>
    </source>
</reference>
<dbReference type="AlphaFoldDB" id="A0A444IX30"/>
<gene>
    <name evidence="1" type="ORF">H206_00906</name>
</gene>
<evidence type="ECO:0000313" key="2">
    <source>
        <dbReference type="Proteomes" id="UP000287853"/>
    </source>
</evidence>
<accession>A0A444IX30</accession>
<keyword evidence="2" id="KW-1185">Reference proteome</keyword>
<sequence length="57" mass="6767">MKNTSKTKQDRVEELKNKIHYAESACDAYKDTNNFLYQTNSMYMEGLKEKLEELKKS</sequence>
<proteinExistence type="predicted"/>
<protein>
    <submittedName>
        <fullName evidence="1">Uncharacterized protein</fullName>
    </submittedName>
</protein>